<dbReference type="EMBL" id="AMZH03025771">
    <property type="protein sequence ID" value="RRT34981.1"/>
    <property type="molecule type" value="Genomic_DNA"/>
</dbReference>
<accession>A0A426X670</accession>
<dbReference type="Proteomes" id="UP000287651">
    <property type="component" value="Unassembled WGS sequence"/>
</dbReference>
<feature type="compositionally biased region" description="Low complexity" evidence="1">
    <location>
        <begin position="30"/>
        <end position="44"/>
    </location>
</feature>
<feature type="region of interest" description="Disordered" evidence="1">
    <location>
        <begin position="11"/>
        <end position="44"/>
    </location>
</feature>
<dbReference type="AlphaFoldDB" id="A0A426X670"/>
<comment type="caution">
    <text evidence="2">The sequence shown here is derived from an EMBL/GenBank/DDBJ whole genome shotgun (WGS) entry which is preliminary data.</text>
</comment>
<evidence type="ECO:0000256" key="1">
    <source>
        <dbReference type="SAM" id="MobiDB-lite"/>
    </source>
</evidence>
<evidence type="ECO:0000313" key="2">
    <source>
        <dbReference type="EMBL" id="RRT34981.1"/>
    </source>
</evidence>
<organism evidence="2 3">
    <name type="scientific">Ensete ventricosum</name>
    <name type="common">Abyssinian banana</name>
    <name type="synonym">Musa ensete</name>
    <dbReference type="NCBI Taxonomy" id="4639"/>
    <lineage>
        <taxon>Eukaryota</taxon>
        <taxon>Viridiplantae</taxon>
        <taxon>Streptophyta</taxon>
        <taxon>Embryophyta</taxon>
        <taxon>Tracheophyta</taxon>
        <taxon>Spermatophyta</taxon>
        <taxon>Magnoliopsida</taxon>
        <taxon>Liliopsida</taxon>
        <taxon>Zingiberales</taxon>
        <taxon>Musaceae</taxon>
        <taxon>Ensete</taxon>
    </lineage>
</organism>
<reference evidence="2 3" key="1">
    <citation type="journal article" date="2014" name="Agronomy (Basel)">
        <title>A Draft Genome Sequence for Ensete ventricosum, the Drought-Tolerant Tree Against Hunger.</title>
        <authorList>
            <person name="Harrison J."/>
            <person name="Moore K.A."/>
            <person name="Paszkiewicz K."/>
            <person name="Jones T."/>
            <person name="Grant M."/>
            <person name="Ambacheew D."/>
            <person name="Muzemil S."/>
            <person name="Studholme D.J."/>
        </authorList>
    </citation>
    <scope>NUCLEOTIDE SEQUENCE [LARGE SCALE GENOMIC DNA]</scope>
</reference>
<sequence length="111" mass="11289">MRRHHSLCSLITRTRQRLKTDRRRPERRLSSAAAAGGGREASLSEVTGSVVGLVPARGAAGLAGLATVEVSGAGDRLAPLDALAEVVVVSSIVGAPLSSSFGAGQCRTATP</sequence>
<proteinExistence type="predicted"/>
<protein>
    <submittedName>
        <fullName evidence="2">Uncharacterized protein</fullName>
    </submittedName>
</protein>
<gene>
    <name evidence="2" type="ORF">B296_00044184</name>
</gene>
<name>A0A426X670_ENSVE</name>
<evidence type="ECO:0000313" key="3">
    <source>
        <dbReference type="Proteomes" id="UP000287651"/>
    </source>
</evidence>